<accession>A0A151C2M3</accession>
<dbReference type="Proteomes" id="UP000468842">
    <property type="component" value="Unassembled WGS sequence"/>
</dbReference>
<dbReference type="EMBL" id="QSRZ01000004">
    <property type="protein sequence ID" value="RGL50007.1"/>
    <property type="molecule type" value="Genomic_DNA"/>
</dbReference>
<reference evidence="14 15" key="2">
    <citation type="submission" date="2018-08" db="EMBL/GenBank/DDBJ databases">
        <title>A genome reference for cultivated species of the human gut microbiota.</title>
        <authorList>
            <person name="Zou Y."/>
            <person name="Xue W."/>
            <person name="Luo G."/>
        </authorList>
    </citation>
    <scope>NUCLEOTIDE SEQUENCE [LARGE SCALE GENOMIC DNA]</scope>
    <source>
        <strain evidence="12 16">AF11-12</strain>
        <strain evidence="11 15">TF06-45A</strain>
        <strain evidence="10 14">TF08-4AC</strain>
    </source>
</reference>
<evidence type="ECO:0000313" key="4">
    <source>
        <dbReference type="EMBL" id="KAB7131863.1"/>
    </source>
</evidence>
<evidence type="ECO:0000313" key="20">
    <source>
        <dbReference type="Proteomes" id="UP000461165"/>
    </source>
</evidence>
<dbReference type="Proteomes" id="UP000638311">
    <property type="component" value="Unassembled WGS sequence"/>
</dbReference>
<dbReference type="EMBL" id="WDVF01000028">
    <property type="protein sequence ID" value="KAB7131863.1"/>
    <property type="molecule type" value="Genomic_DNA"/>
</dbReference>
<comment type="caution">
    <text evidence="5">The sequence shown here is derived from an EMBL/GenBank/DDBJ whole genome shotgun (WGS) entry which is preliminary data.</text>
</comment>
<dbReference type="Proteomes" id="UP000265775">
    <property type="component" value="Unassembled WGS sequence"/>
</dbReference>
<reference evidence="17 18" key="3">
    <citation type="journal article" date="2019" name="Nat. Med.">
        <title>A library of human gut bacterial isolates paired with longitudinal multiomics data enables mechanistic microbiome research.</title>
        <authorList>
            <person name="Poyet M."/>
            <person name="Groussin M."/>
            <person name="Gibbons S.M."/>
            <person name="Avila-Pacheco J."/>
            <person name="Jiang X."/>
            <person name="Kearney S.M."/>
            <person name="Perrotta A.R."/>
            <person name="Berdy B."/>
            <person name="Zhao S."/>
            <person name="Lieberman T.D."/>
            <person name="Swanson P.K."/>
            <person name="Smith M."/>
            <person name="Roesemann S."/>
            <person name="Alexander J.E."/>
            <person name="Rich S.A."/>
            <person name="Livny J."/>
            <person name="Vlamakis H."/>
            <person name="Clish C."/>
            <person name="Bullock K."/>
            <person name="Deik A."/>
            <person name="Scott J."/>
            <person name="Pierce K.A."/>
            <person name="Xavier R.J."/>
            <person name="Alm E.J."/>
        </authorList>
    </citation>
    <scope>NUCLEOTIDE SEQUENCE [LARGE SCALE GENOMIC DNA]</scope>
    <source>
        <strain evidence="4 20">BIOML-A166</strain>
        <strain evidence="3 18">BIOML-A201</strain>
        <strain evidence="2 21">BIOML-A210</strain>
        <strain evidence="1 23">BIOML-A320</strain>
        <strain evidence="7 22">BIOML-A37</strain>
        <strain evidence="8">BIOML-A409</strain>
        <strain evidence="6 19">BIOML-A55</strain>
        <strain evidence="5 17">BIOML-A65</strain>
    </source>
</reference>
<evidence type="ECO:0000313" key="16">
    <source>
        <dbReference type="Proteomes" id="UP000265775"/>
    </source>
</evidence>
<evidence type="ECO:0000313" key="18">
    <source>
        <dbReference type="Proteomes" id="UP000432196"/>
    </source>
</evidence>
<dbReference type="EMBL" id="NJNR01000074">
    <property type="protein sequence ID" value="RDX04477.1"/>
    <property type="molecule type" value="Genomic_DNA"/>
</dbReference>
<evidence type="ECO:0000313" key="22">
    <source>
        <dbReference type="Proteomes" id="UP000468842"/>
    </source>
</evidence>
<dbReference type="EMBL" id="WDRM01000006">
    <property type="protein sequence ID" value="KAB7338858.1"/>
    <property type="molecule type" value="Genomic_DNA"/>
</dbReference>
<evidence type="ECO:0000313" key="10">
    <source>
        <dbReference type="EMBL" id="RGL02767.1"/>
    </source>
</evidence>
<evidence type="ECO:0000313" key="8">
    <source>
        <dbReference type="EMBL" id="MZU07885.1"/>
    </source>
</evidence>
<gene>
    <name evidence="9" type="ORF">CE169_10275</name>
    <name evidence="12" type="ORF">DWV59_11020</name>
    <name evidence="11" type="ORF">DXC63_04590</name>
    <name evidence="10" type="ORF">DXC85_07910</name>
    <name evidence="7" type="ORF">GBB40_04350</name>
    <name evidence="6" type="ORF">GBB63_02965</name>
    <name evidence="5" type="ORF">GBB73_03315</name>
    <name evidence="4" type="ORF">GBC97_10575</name>
    <name evidence="3" type="ORF">GBI83_00680</name>
    <name evidence="2" type="ORF">GBI87_04130</name>
    <name evidence="1" type="ORF">GBK08_10675</name>
    <name evidence="8" type="ORF">GUA24_02335</name>
</gene>
<dbReference type="Proteomes" id="UP000460881">
    <property type="component" value="Unassembled WGS sequence"/>
</dbReference>
<evidence type="ECO:0000313" key="2">
    <source>
        <dbReference type="EMBL" id="KAB7057331.1"/>
    </source>
</evidence>
<dbReference type="EMBL" id="WDWL01000001">
    <property type="protein sequence ID" value="KAB7075205.1"/>
    <property type="molecule type" value="Genomic_DNA"/>
</dbReference>
<evidence type="ECO:0000313" key="1">
    <source>
        <dbReference type="EMBL" id="KAB6836310.1"/>
    </source>
</evidence>
<dbReference type="Proteomes" id="UP000432196">
    <property type="component" value="Unassembled WGS sequence"/>
</dbReference>
<dbReference type="Proteomes" id="UP000257074">
    <property type="component" value="Unassembled WGS sequence"/>
</dbReference>
<evidence type="ECO:0000313" key="23">
    <source>
        <dbReference type="Proteomes" id="UP000478746"/>
    </source>
</evidence>
<sequence length="83" mass="8881">MAFKSGSLLVGESLDHSTRDLVVEAMERTVGVDRLINLQAIHMDEDAVPRCLGMNGRSTLSPISGGCLAVNNGIAHCRCDAKR</sequence>
<evidence type="ECO:0000313" key="3">
    <source>
        <dbReference type="EMBL" id="KAB7075205.1"/>
    </source>
</evidence>
<reference evidence="9 13" key="1">
    <citation type="journal article" date="2017" name="Anaerobe">
        <title>Quantification, isolation and characterization of Bifidobacterium from the vaginal microbiomes of reproductive aged women.</title>
        <authorList>
            <person name="Freitas A.C."/>
            <person name="Hill J.E."/>
        </authorList>
    </citation>
    <scope>NUCLEOTIDE SEQUENCE [LARGE SCALE GENOMIC DNA]</scope>
    <source>
        <strain evidence="9 13">N6D05</strain>
    </source>
</reference>
<proteinExistence type="predicted"/>
<name>A0A151C2M3_BIFLN</name>
<evidence type="ECO:0000313" key="19">
    <source>
        <dbReference type="Proteomes" id="UP000460881"/>
    </source>
</evidence>
<dbReference type="Proteomes" id="UP000430971">
    <property type="component" value="Unassembled WGS sequence"/>
</dbReference>
<dbReference type="EMBL" id="WDRC01000006">
    <property type="protein sequence ID" value="KAB7359900.1"/>
    <property type="molecule type" value="Genomic_DNA"/>
</dbReference>
<dbReference type="EMBL" id="QSRH01000006">
    <property type="protein sequence ID" value="RGL02767.1"/>
    <property type="molecule type" value="Genomic_DNA"/>
</dbReference>
<dbReference type="Proteomes" id="UP000461165">
    <property type="component" value="Unassembled WGS sequence"/>
</dbReference>
<evidence type="ECO:0000313" key="13">
    <source>
        <dbReference type="Proteomes" id="UP000257074"/>
    </source>
</evidence>
<evidence type="ECO:0000313" key="6">
    <source>
        <dbReference type="EMBL" id="KAB7359900.1"/>
    </source>
</evidence>
<evidence type="ECO:0000313" key="15">
    <source>
        <dbReference type="Proteomes" id="UP000261288"/>
    </source>
</evidence>
<evidence type="ECO:0000313" key="7">
    <source>
        <dbReference type="EMBL" id="KAB7395803.1"/>
    </source>
</evidence>
<dbReference type="Proteomes" id="UP000261186">
    <property type="component" value="Unassembled WGS sequence"/>
</dbReference>
<evidence type="ECO:0000313" key="9">
    <source>
        <dbReference type="EMBL" id="RDX04477.1"/>
    </source>
</evidence>
<dbReference type="Proteomes" id="UP000478746">
    <property type="component" value="Unassembled WGS sequence"/>
</dbReference>
<dbReference type="EMBL" id="QSAR01000019">
    <property type="protein sequence ID" value="RGW63006.1"/>
    <property type="molecule type" value="Genomic_DNA"/>
</dbReference>
<evidence type="ECO:0000313" key="21">
    <source>
        <dbReference type="Proteomes" id="UP000467387"/>
    </source>
</evidence>
<protein>
    <submittedName>
        <fullName evidence="5">Uncharacterized protein</fullName>
    </submittedName>
</protein>
<dbReference type="EMBL" id="WDQK01000006">
    <property type="protein sequence ID" value="KAB7395803.1"/>
    <property type="molecule type" value="Genomic_DNA"/>
</dbReference>
<evidence type="ECO:0000313" key="11">
    <source>
        <dbReference type="EMBL" id="RGL50007.1"/>
    </source>
</evidence>
<organism evidence="5 17">
    <name type="scientific">Bifidobacterium longum</name>
    <dbReference type="NCBI Taxonomy" id="216816"/>
    <lineage>
        <taxon>Bacteria</taxon>
        <taxon>Bacillati</taxon>
        <taxon>Actinomycetota</taxon>
        <taxon>Actinomycetes</taxon>
        <taxon>Bifidobacteriales</taxon>
        <taxon>Bifidobacteriaceae</taxon>
        <taxon>Bifidobacterium</taxon>
    </lineage>
</organism>
<evidence type="ECO:0000313" key="12">
    <source>
        <dbReference type="EMBL" id="RGW63006.1"/>
    </source>
</evidence>
<evidence type="ECO:0000313" key="5">
    <source>
        <dbReference type="EMBL" id="KAB7338858.1"/>
    </source>
</evidence>
<dbReference type="EMBL" id="WXDR01000003">
    <property type="protein sequence ID" value="MZU07885.1"/>
    <property type="molecule type" value="Genomic_DNA"/>
</dbReference>
<dbReference type="Proteomes" id="UP000467387">
    <property type="component" value="Unassembled WGS sequence"/>
</dbReference>
<evidence type="ECO:0000313" key="17">
    <source>
        <dbReference type="Proteomes" id="UP000430971"/>
    </source>
</evidence>
<dbReference type="EMBL" id="WDWU01000005">
    <property type="protein sequence ID" value="KAB7057331.1"/>
    <property type="molecule type" value="Genomic_DNA"/>
</dbReference>
<dbReference type="AlphaFoldDB" id="A0A151C2M3"/>
<dbReference type="EMBL" id="WEAY01000028">
    <property type="protein sequence ID" value="KAB6836310.1"/>
    <property type="molecule type" value="Genomic_DNA"/>
</dbReference>
<evidence type="ECO:0000313" key="14">
    <source>
        <dbReference type="Proteomes" id="UP000261186"/>
    </source>
</evidence>
<dbReference type="Proteomes" id="UP000261288">
    <property type="component" value="Unassembled WGS sequence"/>
</dbReference>